<keyword evidence="2" id="KW-0472">Membrane</keyword>
<evidence type="ECO:0000256" key="1">
    <source>
        <dbReference type="SAM" id="Coils"/>
    </source>
</evidence>
<organism evidence="3">
    <name type="scientific">Phage sp. ctesc4</name>
    <dbReference type="NCBI Taxonomy" id="2828008"/>
    <lineage>
        <taxon>Viruses</taxon>
    </lineage>
</organism>
<keyword evidence="2" id="KW-1133">Transmembrane helix</keyword>
<sequence length="1561" mass="167837">MWHETRRQVKLLEKSLDPINVEVELEEERAAQRATELHREIERRLRPVTQEVRLELDQQNVAKSLAELEREKIQVEAERAGRLKHSFSDLDKSLDVLRRKHRAIFEGKAFEAHPIASKSGNYFPWEHELPRFLKALESKKAQIQIYPADDWKSQIRGELDGFFKKEYRGQVEFEVAGSSVDKLLEADGRIREEFGRRQNWKYVVDLDSEVKSGRLDSVLDGIRRRIREKAFGAHDNFEFDIKPNMDRGDLRRIGRELHHFKRKWDKTELEFKLGLDHSARYITGARLALLARDRWVSFKPIVDSKAFIAAKTALDALSGFRLARDLSTRLWDMVKNMDKAVPLIGLMASGLAVAASAASVLAMHSLTIGAGIVRAAEAVGLMVPGMAVAAGILAASFVVPLKNISDHITHLKDDFKGLSKEMGSSFWGEAKGRFEEAYAGLFPRLRDGLKRTSQAAGEHFASVLVSLEKIVGPAMERQFEHTGRAMEELAKHSDGFAKVLRVLGDVGTNAFEDLLGWLGRATDRWADWLTEAERTGKLQEILDNGMREFQALGKVLYQTGRLFSGLTAVAREAGGATVDALAGGLKHAADIVRTQGFITGFKNVLDGARLAWGKFKTSVGGEWNAFWRNTSETFKVAAGDMGAAAGGLTGGLFKSLSSTAFQTGLRQFFADLAVGVRSLDKVWPRLGDGLGSLLRVAGSFARGFGPVIASTLGALSTAVVKLEPLLSRVSLSLGKRMADSIEKVAPLLTRLAEAGLRVVEAFTKVPFAAELMVGGFLAFKGWKAVSGPVTALLGVVDKAGVRLSDFARWASLTGDSMSKMGGAAGLAGKGLSKVGGGLTALAGLATPITIALGAVTAAFVLLERDSQRFGENVGKQTERIANTLSQAQEKVHVAAYNMSTDFRKIQEEATKLSTGPMYQGGGFWDLTNLASLPTAMKGKINSVQASLEQYSKNGGSQSGIFGWIDKHGSAASAEVSHLADKTRDFANSLNELAQKDGPAAIKNMKALADSWRAAGVPADGIRAALSRMLQDSPALRSELELYAAQMGKSTDQASLLNIAMAGTASIARDNVDALEARNRTLGALNGLLDKSASRWGLTFSQASQGVDVLAKTSDAFSNVGKASRDASGEAVKSVDDYLDKLREQQKAQADFANNLHTLMKAGFDTKAIETLQHTEFGANYAQQLADKYREGGEAARDELKKANDTLAAEAQSGMDRLREINAQGALGSRDEIQRNFEGLRGSLSNVLSQEGVDASEVLKATTSDQLQSALSDLGITMRDEGGKIMLQFRDGALYSIPDAVDPLTGNIIGQWQKEGNTRVGAFQGAGSESAIGFANGVSSGMDAVRSAAGIVTGQGVNGLQAGKPRWNDAGVASINSFIAGTDRGHDVYLAGQSAANSGVSGLNSVSTYGAGTSFASGFSDGIYGNQGKVTSAAQNVANAALSIMQHVLDINSPSKATRRFGYSFSEGFAQGIEREGKQAVMAAENIAQDSVEALEAKATNVRSFRGVNAEFKENLTVQAKIDPSSLNGAKINLTVDGESFPAYVSDVADSRVEAGFEAVYG</sequence>
<keyword evidence="1" id="KW-0175">Coiled coil</keyword>
<reference evidence="3" key="1">
    <citation type="journal article" date="2021" name="Proc. Natl. Acad. Sci. U.S.A.">
        <title>A Catalog of Tens of Thousands of Viruses from Human Metagenomes Reveals Hidden Associations with Chronic Diseases.</title>
        <authorList>
            <person name="Tisza M.J."/>
            <person name="Buck C.B."/>
        </authorList>
    </citation>
    <scope>NUCLEOTIDE SEQUENCE</scope>
    <source>
        <strain evidence="3">Ctesc4</strain>
    </source>
</reference>
<evidence type="ECO:0000256" key="2">
    <source>
        <dbReference type="SAM" id="Phobius"/>
    </source>
</evidence>
<keyword evidence="2" id="KW-0812">Transmembrane</keyword>
<proteinExistence type="predicted"/>
<evidence type="ECO:0008006" key="4">
    <source>
        <dbReference type="Google" id="ProtNLM"/>
    </source>
</evidence>
<dbReference type="EMBL" id="BK032802">
    <property type="protein sequence ID" value="DAF61063.1"/>
    <property type="molecule type" value="Genomic_DNA"/>
</dbReference>
<feature type="transmembrane region" description="Helical" evidence="2">
    <location>
        <begin position="343"/>
        <end position="366"/>
    </location>
</feature>
<accession>A0A8S5TDK4</accession>
<feature type="transmembrane region" description="Helical" evidence="2">
    <location>
        <begin position="838"/>
        <end position="862"/>
    </location>
</feature>
<protein>
    <recommendedName>
        <fullName evidence="4">Tail length tape-measure protein</fullName>
    </recommendedName>
</protein>
<name>A0A8S5TDK4_9VIRU</name>
<evidence type="ECO:0000313" key="3">
    <source>
        <dbReference type="EMBL" id="DAF61063.1"/>
    </source>
</evidence>
<feature type="coiled-coil region" evidence="1">
    <location>
        <begin position="51"/>
        <end position="78"/>
    </location>
</feature>
<feature type="transmembrane region" description="Helical" evidence="2">
    <location>
        <begin position="378"/>
        <end position="399"/>
    </location>
</feature>